<dbReference type="GO" id="GO:0004806">
    <property type="term" value="F:triacylglycerol lipase activity"/>
    <property type="evidence" value="ECO:0007669"/>
    <property type="project" value="UniProtKB-EC"/>
</dbReference>
<evidence type="ECO:0000313" key="49">
    <source>
        <dbReference type="EMBL" id="CAL1575927.1"/>
    </source>
</evidence>
<gene>
    <name evidence="49" type="ORF">KC01_LOCUS7396</name>
</gene>
<evidence type="ECO:0000256" key="35">
    <source>
        <dbReference type="ARBA" id="ARBA00048374"/>
    </source>
</evidence>
<comment type="catalytic activity">
    <reaction evidence="38">
        <text>1-hexadecanoyl-2-(9Z-octadecenoyl)-sn-glycero-3-phosphoethanolamine + H2O = 1-hexadecanoyl-sn-glycero-3-phosphoethanolamine + (9Z)-octadecenoate + H(+)</text>
        <dbReference type="Rhea" id="RHEA:40911"/>
        <dbReference type="ChEBI" id="CHEBI:15377"/>
        <dbReference type="ChEBI" id="CHEBI:15378"/>
        <dbReference type="ChEBI" id="CHEBI:30823"/>
        <dbReference type="ChEBI" id="CHEBI:73004"/>
        <dbReference type="ChEBI" id="CHEBI:73007"/>
    </reaction>
    <physiologicalReaction direction="left-to-right" evidence="38">
        <dbReference type="Rhea" id="RHEA:40912"/>
    </physiologicalReaction>
</comment>
<dbReference type="EC" id="3.1.1.5" evidence="3"/>
<comment type="function">
    <text evidence="24">Calcium-independent membrane-associated phospholipase that catalyzes complete diacylation of phospholipids by hydrolyzing both sn-1 and sn-2 fatty acyl chains attached to the glycerol backbone (phospholipase B activity). Has dual phospholipase and lysophospholipase activities toward diacylphospholipids. Preferentially cleaves sn-2 ester bonds over sn-1 bonds. Acts as a lipase toward glycerolipid substrates. Hydrolyzes fatty acyl chains of diacylglycerols with preference for the sn-2 position and of triacylglycerols with not positional selectivity. May also hydrolyze long chain retinyl esters such as retinyl palmitate. May contribute to digestion of dietary phospholipids, glycerolipids and retinoids, facilitating lipid absorption at the brush border.</text>
</comment>
<comment type="catalytic activity">
    <reaction evidence="43">
        <text>1-hexadecanoyl-2-(9Z)-octadecenoyl-3-octadecanoyl-sn-glycerol + H2O = 1-hexadecanoyl-3-octadecanoyl-sn-glycerol + (9Z)-octadecenoate + H(+)</text>
        <dbReference type="Rhea" id="RHEA:41103"/>
        <dbReference type="ChEBI" id="CHEBI:15377"/>
        <dbReference type="ChEBI" id="CHEBI:15378"/>
        <dbReference type="ChEBI" id="CHEBI:30823"/>
        <dbReference type="ChEBI" id="CHEBI:77623"/>
        <dbReference type="ChEBI" id="CHEBI:77624"/>
    </reaction>
    <physiologicalReaction direction="left-to-right" evidence="43">
        <dbReference type="Rhea" id="RHEA:41104"/>
    </physiologicalReaction>
</comment>
<evidence type="ECO:0000256" key="27">
    <source>
        <dbReference type="ARBA" id="ARBA00047438"/>
    </source>
</evidence>
<comment type="catalytic activity">
    <reaction evidence="39">
        <text>1-hexadecanoyl-sn-glycero-3-phosphocholine + H2O = sn-glycerol 3-phosphocholine + hexadecanoate + H(+)</text>
        <dbReference type="Rhea" id="RHEA:40435"/>
        <dbReference type="ChEBI" id="CHEBI:7896"/>
        <dbReference type="ChEBI" id="CHEBI:15377"/>
        <dbReference type="ChEBI" id="CHEBI:15378"/>
        <dbReference type="ChEBI" id="CHEBI:16870"/>
        <dbReference type="ChEBI" id="CHEBI:72998"/>
    </reaction>
    <physiologicalReaction direction="left-to-right" evidence="39">
        <dbReference type="Rhea" id="RHEA:40436"/>
    </physiologicalReaction>
</comment>
<dbReference type="EC" id="3.1.1.4" evidence="4"/>
<comment type="catalytic activity">
    <reaction evidence="26">
        <text>1,3-dihexadecanoyl-2-(9Z-octadecenoyl)glycerol + H2O = 1-hexadecanoyl-2-(9Z-octadecenoyl)-glycerol + hexadecanoate + H(+)</text>
        <dbReference type="Rhea" id="RHEA:40979"/>
        <dbReference type="ChEBI" id="CHEBI:7896"/>
        <dbReference type="ChEBI" id="CHEBI:15377"/>
        <dbReference type="ChEBI" id="CHEBI:15378"/>
        <dbReference type="ChEBI" id="CHEBI:75585"/>
        <dbReference type="ChEBI" id="CHEBI:75688"/>
    </reaction>
    <physiologicalReaction direction="left-to-right" evidence="26">
        <dbReference type="Rhea" id="RHEA:40980"/>
    </physiologicalReaction>
</comment>
<comment type="catalytic activity">
    <reaction evidence="45">
        <text>1,3-di-(9Z-octadecenoyl)-glycerol + H2O = 1-(9Z-octadecenoyl)-glycerol + (9Z)-octadecenoate + H(+)</text>
        <dbReference type="Rhea" id="RHEA:39939"/>
        <dbReference type="ChEBI" id="CHEBI:15377"/>
        <dbReference type="ChEBI" id="CHEBI:15378"/>
        <dbReference type="ChEBI" id="CHEBI:30823"/>
        <dbReference type="ChEBI" id="CHEBI:75342"/>
        <dbReference type="ChEBI" id="CHEBI:75735"/>
    </reaction>
    <physiologicalReaction direction="left-to-right" evidence="45">
        <dbReference type="Rhea" id="RHEA:39940"/>
    </physiologicalReaction>
</comment>
<evidence type="ECO:0000256" key="39">
    <source>
        <dbReference type="ARBA" id="ARBA00048656"/>
    </source>
</evidence>
<dbReference type="EMBL" id="OZ035834">
    <property type="protein sequence ID" value="CAL1575927.1"/>
    <property type="molecule type" value="Genomic_DNA"/>
</dbReference>
<comment type="catalytic activity">
    <reaction evidence="30">
        <text>1-hexadecanoyl-2-(9Z-octadecenoyl)-sn-glycero-3-phospho-(1'-sn-glycerol) + H2O = 1-hexadecanoyl-sn-glycero-3-phospho-(1'-sn-glycerol) + (9Z)-octadecenoate + H(+)</text>
        <dbReference type="Rhea" id="RHEA:40919"/>
        <dbReference type="ChEBI" id="CHEBI:15377"/>
        <dbReference type="ChEBI" id="CHEBI:15378"/>
        <dbReference type="ChEBI" id="CHEBI:30823"/>
        <dbReference type="ChEBI" id="CHEBI:72841"/>
        <dbReference type="ChEBI" id="CHEBI:75158"/>
    </reaction>
    <physiologicalReaction direction="left-to-right" evidence="30">
        <dbReference type="Rhea" id="RHEA:40920"/>
    </physiologicalReaction>
</comment>
<evidence type="ECO:0000256" key="8">
    <source>
        <dbReference type="ARBA" id="ARBA00022692"/>
    </source>
</evidence>
<name>A0AAV2JEG2_KNICA</name>
<dbReference type="InterPro" id="IPR036514">
    <property type="entry name" value="SGNH_hydro_sf"/>
</dbReference>
<comment type="catalytic activity">
    <reaction evidence="33">
        <text>1,2-dihexadecanoyl-sn-glycero-3-phosphocholine + H2O = 1-hexadecanoyl-sn-glycero-3-phosphocholine + hexadecanoate + H(+)</text>
        <dbReference type="Rhea" id="RHEA:41223"/>
        <dbReference type="ChEBI" id="CHEBI:7896"/>
        <dbReference type="ChEBI" id="CHEBI:15377"/>
        <dbReference type="ChEBI" id="CHEBI:15378"/>
        <dbReference type="ChEBI" id="CHEBI:72998"/>
        <dbReference type="ChEBI" id="CHEBI:72999"/>
    </reaction>
    <physiologicalReaction direction="left-to-right" evidence="33">
        <dbReference type="Rhea" id="RHEA:41224"/>
    </physiologicalReaction>
</comment>
<evidence type="ECO:0000256" key="32">
    <source>
        <dbReference type="ARBA" id="ARBA00048058"/>
    </source>
</evidence>
<dbReference type="InterPro" id="IPR038885">
    <property type="entry name" value="PLB1"/>
</dbReference>
<evidence type="ECO:0000256" key="4">
    <source>
        <dbReference type="ARBA" id="ARBA00013278"/>
    </source>
</evidence>
<evidence type="ECO:0000256" key="48">
    <source>
        <dbReference type="SAM" id="Phobius"/>
    </source>
</evidence>
<evidence type="ECO:0000256" key="16">
    <source>
        <dbReference type="ARBA" id="ARBA00023264"/>
    </source>
</evidence>
<evidence type="ECO:0000256" key="36">
    <source>
        <dbReference type="ARBA" id="ARBA00048386"/>
    </source>
</evidence>
<evidence type="ECO:0000256" key="3">
    <source>
        <dbReference type="ARBA" id="ARBA00013274"/>
    </source>
</evidence>
<dbReference type="InterPro" id="IPR001087">
    <property type="entry name" value="GDSL"/>
</dbReference>
<comment type="subcellular location">
    <subcellularLocation>
        <location evidence="1">Apical cell membrane</location>
        <topology evidence="1">Single-pass type I membrane protein</topology>
    </subcellularLocation>
</comment>
<dbReference type="PANTHER" id="PTHR21325">
    <property type="entry name" value="PHOSPHOLIPASE B, PLB1"/>
    <property type="match status" value="1"/>
</dbReference>
<evidence type="ECO:0000256" key="12">
    <source>
        <dbReference type="ARBA" id="ARBA00022989"/>
    </source>
</evidence>
<keyword evidence="13" id="KW-0443">Lipid metabolism</keyword>
<evidence type="ECO:0000256" key="17">
    <source>
        <dbReference type="ARBA" id="ARBA00023369"/>
    </source>
</evidence>
<keyword evidence="15" id="KW-0325">Glycoprotein</keyword>
<evidence type="ECO:0000256" key="2">
    <source>
        <dbReference type="ARBA" id="ARBA00009979"/>
    </source>
</evidence>
<comment type="catalytic activity">
    <reaction evidence="37">
        <text>a 1-acyl-sn-glycero-3-phosphocholine + H2O = sn-glycerol 3-phosphocholine + a fatty acid + H(+)</text>
        <dbReference type="Rhea" id="RHEA:15177"/>
        <dbReference type="ChEBI" id="CHEBI:15377"/>
        <dbReference type="ChEBI" id="CHEBI:15378"/>
        <dbReference type="ChEBI" id="CHEBI:16870"/>
        <dbReference type="ChEBI" id="CHEBI:28868"/>
        <dbReference type="ChEBI" id="CHEBI:58168"/>
        <dbReference type="EC" id="3.1.1.5"/>
    </reaction>
    <physiologicalReaction direction="left-to-right" evidence="37">
        <dbReference type="Rhea" id="RHEA:15178"/>
    </physiologicalReaction>
</comment>
<comment type="catalytic activity">
    <reaction evidence="29">
        <text>2,3-di-(9Z)-octadecenoyl-sn-glycerol + H2O = 3-(9Z-octadecenoyl)-sn-glycerol + (9Z)-octadecenoate + H(+)</text>
        <dbReference type="Rhea" id="RHEA:42604"/>
        <dbReference type="ChEBI" id="CHEBI:15377"/>
        <dbReference type="ChEBI" id="CHEBI:15378"/>
        <dbReference type="ChEBI" id="CHEBI:30823"/>
        <dbReference type="ChEBI" id="CHEBI:75824"/>
        <dbReference type="ChEBI" id="CHEBI:75938"/>
    </reaction>
    <physiologicalReaction direction="left-to-right" evidence="29">
        <dbReference type="Rhea" id="RHEA:42605"/>
    </physiologicalReaction>
</comment>
<dbReference type="InterPro" id="IPR035547">
    <property type="entry name" value="Phospholipase_B"/>
</dbReference>
<evidence type="ECO:0000256" key="20">
    <source>
        <dbReference type="ARBA" id="ARBA00029723"/>
    </source>
</evidence>
<protein>
    <recommendedName>
        <fullName evidence="6">Phospholipase B1, membrane-associated</fullName>
        <ecNumber evidence="5">3.1.1.3</ecNumber>
        <ecNumber evidence="4">3.1.1.4</ecNumber>
        <ecNumber evidence="3">3.1.1.5</ecNumber>
    </recommendedName>
    <alternativeName>
        <fullName evidence="20">Lysophospholipase</fullName>
    </alternativeName>
    <alternativeName>
        <fullName evidence="21">Phospholipase A2</fullName>
    </alternativeName>
    <alternativeName>
        <fullName evidence="23">Phospholipase B/lipase</fullName>
    </alternativeName>
    <alternativeName>
        <fullName evidence="22">Triacylglycerol lipase</fullName>
    </alternativeName>
</protein>
<comment type="catalytic activity">
    <reaction evidence="18">
        <text>1-hexadecanoyl-2-(9Z,12Z-octadecadienoyl)-sn-glycero-3-phosphocholine + H2O = (9Z,12Z)-octadecadienoate + 1-hexadecanoyl-sn-glycero-3-phosphocholine + H(+)</text>
        <dbReference type="Rhea" id="RHEA:40811"/>
        <dbReference type="ChEBI" id="CHEBI:15377"/>
        <dbReference type="ChEBI" id="CHEBI:15378"/>
        <dbReference type="ChEBI" id="CHEBI:30245"/>
        <dbReference type="ChEBI" id="CHEBI:72998"/>
        <dbReference type="ChEBI" id="CHEBI:73002"/>
    </reaction>
    <physiologicalReaction direction="left-to-right" evidence="18">
        <dbReference type="Rhea" id="RHEA:40812"/>
    </physiologicalReaction>
</comment>
<keyword evidence="10" id="KW-0677">Repeat</keyword>
<keyword evidence="14 48" id="KW-0472">Membrane</keyword>
<comment type="catalytic activity">
    <reaction evidence="41">
        <text>1,3-dihexadecanoyl-2-(9Z-octadecenoyl)glycerol + H2O = 1,3-dihexadecanoylglycerol + (9Z)-octadecenoate + H(+)</text>
        <dbReference type="Rhea" id="RHEA:40983"/>
        <dbReference type="ChEBI" id="CHEBI:15377"/>
        <dbReference type="ChEBI" id="CHEBI:15378"/>
        <dbReference type="ChEBI" id="CHEBI:30823"/>
        <dbReference type="ChEBI" id="CHEBI:75688"/>
        <dbReference type="ChEBI" id="CHEBI:77619"/>
    </reaction>
    <physiologicalReaction direction="left-to-right" evidence="41">
        <dbReference type="Rhea" id="RHEA:40984"/>
    </physiologicalReaction>
</comment>
<comment type="catalytic activity">
    <reaction evidence="19">
        <text>a 1,2-diacyl-sn-glycero-3-phosphocholine + H2O = a 1-acyl-sn-glycero-3-phosphocholine + a fatty acid + H(+)</text>
        <dbReference type="Rhea" id="RHEA:15801"/>
        <dbReference type="ChEBI" id="CHEBI:15377"/>
        <dbReference type="ChEBI" id="CHEBI:15378"/>
        <dbReference type="ChEBI" id="CHEBI:28868"/>
        <dbReference type="ChEBI" id="CHEBI:57643"/>
        <dbReference type="ChEBI" id="CHEBI:58168"/>
        <dbReference type="EC" id="3.1.1.4"/>
    </reaction>
    <physiologicalReaction direction="left-to-right" evidence="19">
        <dbReference type="Rhea" id="RHEA:15802"/>
    </physiologicalReaction>
</comment>
<evidence type="ECO:0000256" key="34">
    <source>
        <dbReference type="ARBA" id="ARBA00048362"/>
    </source>
</evidence>
<evidence type="ECO:0000256" key="37">
    <source>
        <dbReference type="ARBA" id="ARBA00048454"/>
    </source>
</evidence>
<proteinExistence type="inferred from homology"/>
<comment type="catalytic activity">
    <reaction evidence="25">
        <text>1-hexadecanoyl-2-(9Z)-octadecenoyl-3-octadecanoyl-sn-glycerol + H2O = 2-(9Z-octadecenoyl)-3-octadecanoyl-sn-glycerol + hexadecanoate + H(+)</text>
        <dbReference type="Rhea" id="RHEA:41107"/>
        <dbReference type="ChEBI" id="CHEBI:7896"/>
        <dbReference type="ChEBI" id="CHEBI:15377"/>
        <dbReference type="ChEBI" id="CHEBI:15378"/>
        <dbReference type="ChEBI" id="CHEBI:75558"/>
        <dbReference type="ChEBI" id="CHEBI:77623"/>
    </reaction>
    <physiologicalReaction direction="left-to-right" evidence="25">
        <dbReference type="Rhea" id="RHEA:41108"/>
    </physiologicalReaction>
</comment>
<evidence type="ECO:0000256" key="22">
    <source>
        <dbReference type="ARBA" id="ARBA00031485"/>
    </source>
</evidence>
<evidence type="ECO:0000256" key="21">
    <source>
        <dbReference type="ARBA" id="ARBA00031182"/>
    </source>
</evidence>
<keyword evidence="7" id="KW-1003">Cell membrane</keyword>
<evidence type="ECO:0000256" key="14">
    <source>
        <dbReference type="ARBA" id="ARBA00023136"/>
    </source>
</evidence>
<dbReference type="InterPro" id="IPR008265">
    <property type="entry name" value="Lipase_GDSL_AS"/>
</dbReference>
<dbReference type="AlphaFoldDB" id="A0AAV2JEG2"/>
<comment type="catalytic activity">
    <reaction evidence="35">
        <text>1-octadecanoyl-2-(9Z,12Z)-octadecadienoyl-sn-glycerol + H2O = 1-octadecanoyl-sn-glycerol + (9Z,12Z)-octadecadienoate + H(+)</text>
        <dbReference type="Rhea" id="RHEA:40927"/>
        <dbReference type="ChEBI" id="CHEBI:15377"/>
        <dbReference type="ChEBI" id="CHEBI:15378"/>
        <dbReference type="ChEBI" id="CHEBI:30245"/>
        <dbReference type="ChEBI" id="CHEBI:75550"/>
        <dbReference type="ChEBI" id="CHEBI:77097"/>
    </reaction>
    <physiologicalReaction direction="left-to-right" evidence="35">
        <dbReference type="Rhea" id="RHEA:40928"/>
    </physiologicalReaction>
</comment>
<evidence type="ECO:0000256" key="15">
    <source>
        <dbReference type="ARBA" id="ARBA00023180"/>
    </source>
</evidence>
<keyword evidence="50" id="KW-1185">Reference proteome</keyword>
<comment type="catalytic activity">
    <reaction evidence="32">
        <text>1,2-di-(9Z-octadecenoyl)-sn-glycero-3-phosphocholine + H2O = 1-(9Z-octadecenoyl)-sn-glycero-3-phosphocholine + (9Z)-octadecenoate + H(+)</text>
        <dbReference type="Rhea" id="RHEA:40923"/>
        <dbReference type="ChEBI" id="CHEBI:15377"/>
        <dbReference type="ChEBI" id="CHEBI:15378"/>
        <dbReference type="ChEBI" id="CHEBI:28610"/>
        <dbReference type="ChEBI" id="CHEBI:30823"/>
        <dbReference type="ChEBI" id="CHEBI:74669"/>
    </reaction>
    <physiologicalReaction direction="left-to-right" evidence="32">
        <dbReference type="Rhea" id="RHEA:40924"/>
    </physiologicalReaction>
</comment>
<evidence type="ECO:0000256" key="25">
    <source>
        <dbReference type="ARBA" id="ARBA00047324"/>
    </source>
</evidence>
<comment type="catalytic activity">
    <reaction evidence="34">
        <text>1-hexadecanoyl-2-(9Z,12Z-octadecadienoyl)-sn-glycero-3-phosphocholine + H2O = 2-(9Z,12Z-octadecadienoyl)-sn-glycero-3-phosphocholine + hexadecanoate + H(+)</text>
        <dbReference type="Rhea" id="RHEA:40971"/>
        <dbReference type="ChEBI" id="CHEBI:7896"/>
        <dbReference type="ChEBI" id="CHEBI:15377"/>
        <dbReference type="ChEBI" id="CHEBI:15378"/>
        <dbReference type="ChEBI" id="CHEBI:73002"/>
        <dbReference type="ChEBI" id="CHEBI:76084"/>
    </reaction>
    <physiologicalReaction direction="left-to-right" evidence="34">
        <dbReference type="Rhea" id="RHEA:40972"/>
    </physiologicalReaction>
</comment>
<sequence length="1080" mass="119378">MYLTGGELPDLDRQERWPQSSQTDHLYQSVLCPPPPAVSAPSLSVHTLLPADISSVYGLGAPASHRKEASRVINRLTELLSMFNPDVTTEHGDTSMDGRSLPAQAEEITQHVAQDREWKLWVLFVPVTSLCPCSDHVPEDVTKLVQEVEETLQIMHNQLHQSLVHVVVWSGPHHQSSSSCECIRNDNINQRLHQATLLQTLQVSLRSMVGDKQWNSDEFSVVLQPLPVLLQSVNSVSDVNNIAIQLWTHMLQVASSEKHLPCPSTEQPYLRTQTELPVEREQRAPSDTTAAVDPIFGTNFSCTHISPSESTPTSVHAVRPADVRVVAAVGDSLTAANGVGAKTNNLLLVINEYRGLSWSIGGDGNLSVVTTLPNILKEFNPNVTGFSVGQGKQTEPKAFLNQAVAGAKAGDMVEQVRVVVNKMKTDPRIDFHNDWKVITMFVGGNDICDFCTDTILFSPRNVIGRIRAALDILHEEVPRAIVNLVELLSIVPLRELHQDSSLDCPSWFVKLVCPCILKPNEGTAELQKTRDFNRAYQKAMRELINSGRYDTHTNFTVVLQPFFREVFLPKLQDGRPDRSYFSPDCFHLSQKAHTLMARALWNNMLEPVGNKTFTQDFTLGIELKCPSEVQHSLVQKSSPFIRTADNSNYTVSGPPPTPPPITNWGSDFSCEDTAPSPSVPTSVHRLRPADISVVAALGDSLTTGFGAKAKNLLQLRTEYKGVSWSIGGDKTLETVTTLPNILRKFNPDLKGMSKGQGSWQSKFNMAVSGAKIAGVPAQVTRLIEAMKSDTSVDFENDWKLVTLFIGGNDLCTYCNDRAALSPQNYSRHMMATLDLLYNEVPRVLVNVLEILQIEGLRRVKGDSLGCSVLKQFICTCFLTPSDDSPELAEIRRVNQELQIETEKLVYGGRYDGREDFAVVAQPFFKNSMVPLNADGRPDTTYFSEDCFHFSERGHSGMASALWNNMLEPVGKKQTFNNFTNARNDIKCPTKDNPFIFTKVNSLPSEPTTTTTTPSASPVPTSPSPPPLLPECGSSVPVWLSPVLAAAGLLIGCAVTWLLLYCRDKKTNNMKTNMEMKGTMF</sequence>
<comment type="catalytic activity">
    <reaction evidence="40">
        <text>1-hexadecanoyl-2-(9Z-octadecenoyl)-sn-glycero-3-phosphocholine + H2O = 1-hexadecanoyl-sn-glycero-3-phosphocholine + (9Z)-octadecenoate + H(+)</text>
        <dbReference type="Rhea" id="RHEA:38779"/>
        <dbReference type="ChEBI" id="CHEBI:15377"/>
        <dbReference type="ChEBI" id="CHEBI:15378"/>
        <dbReference type="ChEBI" id="CHEBI:30823"/>
        <dbReference type="ChEBI" id="CHEBI:72998"/>
        <dbReference type="ChEBI" id="CHEBI:73001"/>
    </reaction>
    <physiologicalReaction direction="left-to-right" evidence="40">
        <dbReference type="Rhea" id="RHEA:38780"/>
    </physiologicalReaction>
</comment>
<dbReference type="EC" id="3.1.1.3" evidence="5"/>
<evidence type="ECO:0000256" key="11">
    <source>
        <dbReference type="ARBA" id="ARBA00022801"/>
    </source>
</evidence>
<feature type="compositionally biased region" description="Low complexity" evidence="47">
    <location>
        <begin position="1001"/>
        <end position="1018"/>
    </location>
</feature>
<comment type="catalytic activity">
    <reaction evidence="36">
        <text>1,2,3-tri-(9Z-octadecenoyl)-glycerol + H2O = di-(9Z)-octadecenoylglycerol + (9Z)-octadecenoate + H(+)</text>
        <dbReference type="Rhea" id="RHEA:38575"/>
        <dbReference type="ChEBI" id="CHEBI:15377"/>
        <dbReference type="ChEBI" id="CHEBI:15378"/>
        <dbReference type="ChEBI" id="CHEBI:30823"/>
        <dbReference type="ChEBI" id="CHEBI:53753"/>
        <dbReference type="ChEBI" id="CHEBI:75945"/>
    </reaction>
    <physiologicalReaction direction="left-to-right" evidence="36">
        <dbReference type="Rhea" id="RHEA:38576"/>
    </physiologicalReaction>
</comment>
<evidence type="ECO:0000256" key="41">
    <source>
        <dbReference type="ARBA" id="ARBA00048869"/>
    </source>
</evidence>
<reference evidence="49 50" key="1">
    <citation type="submission" date="2024-04" db="EMBL/GenBank/DDBJ databases">
        <authorList>
            <person name="Waldvogel A.-M."/>
            <person name="Schoenle A."/>
        </authorList>
    </citation>
    <scope>NUCLEOTIDE SEQUENCE [LARGE SCALE GENOMIC DNA]</scope>
</reference>
<evidence type="ECO:0000256" key="44">
    <source>
        <dbReference type="ARBA" id="ARBA00049363"/>
    </source>
</evidence>
<comment type="catalytic activity">
    <reaction evidence="44">
        <text>1,2-dihexadecanoyl-sn-glycero-3-phosphocholine + 2 H2O = sn-glycerol 3-phosphocholine + 2 hexadecanoate + 2 H(+)</text>
        <dbReference type="Rhea" id="RHEA:40975"/>
        <dbReference type="ChEBI" id="CHEBI:7896"/>
        <dbReference type="ChEBI" id="CHEBI:15377"/>
        <dbReference type="ChEBI" id="CHEBI:15378"/>
        <dbReference type="ChEBI" id="CHEBI:16870"/>
        <dbReference type="ChEBI" id="CHEBI:72999"/>
    </reaction>
    <physiologicalReaction direction="left-to-right" evidence="44">
        <dbReference type="Rhea" id="RHEA:40976"/>
    </physiologicalReaction>
</comment>
<evidence type="ECO:0000256" key="5">
    <source>
        <dbReference type="ARBA" id="ARBA00013279"/>
    </source>
</evidence>
<dbReference type="GO" id="GO:0031526">
    <property type="term" value="C:brush border membrane"/>
    <property type="evidence" value="ECO:0007669"/>
    <property type="project" value="TreeGrafter"/>
</dbReference>
<evidence type="ECO:0000256" key="23">
    <source>
        <dbReference type="ARBA" id="ARBA00033022"/>
    </source>
</evidence>
<dbReference type="Proteomes" id="UP001497482">
    <property type="component" value="Chromosome 12"/>
</dbReference>
<dbReference type="PANTHER" id="PTHR21325:SF52">
    <property type="entry name" value="PHOSPHOLIPASE B1, MEMBRANE-ASSOCIATED"/>
    <property type="match status" value="1"/>
</dbReference>
<evidence type="ECO:0000256" key="13">
    <source>
        <dbReference type="ARBA" id="ARBA00023098"/>
    </source>
</evidence>
<evidence type="ECO:0000256" key="7">
    <source>
        <dbReference type="ARBA" id="ARBA00022475"/>
    </source>
</evidence>
<comment type="catalytic activity">
    <reaction evidence="17">
        <text>a triacylglycerol + H2O = a diacylglycerol + a fatty acid + H(+)</text>
        <dbReference type="Rhea" id="RHEA:12044"/>
        <dbReference type="ChEBI" id="CHEBI:15377"/>
        <dbReference type="ChEBI" id="CHEBI:15378"/>
        <dbReference type="ChEBI" id="CHEBI:17855"/>
        <dbReference type="ChEBI" id="CHEBI:18035"/>
        <dbReference type="ChEBI" id="CHEBI:28868"/>
        <dbReference type="EC" id="3.1.1.3"/>
    </reaction>
    <physiologicalReaction direction="left-to-right" evidence="17">
        <dbReference type="Rhea" id="RHEA:12045"/>
    </physiologicalReaction>
</comment>
<evidence type="ECO:0000256" key="6">
    <source>
        <dbReference type="ARBA" id="ARBA00015133"/>
    </source>
</evidence>
<comment type="catalytic activity">
    <reaction evidence="27">
        <text>1-(9Z-octadecenoyl)-glycerol + H2O = glycerol + (9Z)-octadecenoate + H(+)</text>
        <dbReference type="Rhea" id="RHEA:38487"/>
        <dbReference type="ChEBI" id="CHEBI:15377"/>
        <dbReference type="ChEBI" id="CHEBI:15378"/>
        <dbReference type="ChEBI" id="CHEBI:17754"/>
        <dbReference type="ChEBI" id="CHEBI:30823"/>
        <dbReference type="ChEBI" id="CHEBI:75342"/>
    </reaction>
    <physiologicalReaction direction="left-to-right" evidence="27">
        <dbReference type="Rhea" id="RHEA:38488"/>
    </physiologicalReaction>
</comment>
<evidence type="ECO:0000256" key="29">
    <source>
        <dbReference type="ARBA" id="ARBA00048011"/>
    </source>
</evidence>
<dbReference type="GO" id="GO:0004623">
    <property type="term" value="F:phospholipase A2 activity"/>
    <property type="evidence" value="ECO:0007669"/>
    <property type="project" value="UniProtKB-EC"/>
</dbReference>
<evidence type="ECO:0000256" key="46">
    <source>
        <dbReference type="ARBA" id="ARBA00049461"/>
    </source>
</evidence>
<evidence type="ECO:0000256" key="45">
    <source>
        <dbReference type="ARBA" id="ARBA00049372"/>
    </source>
</evidence>
<organism evidence="49 50">
    <name type="scientific">Knipowitschia caucasica</name>
    <name type="common">Caucasian dwarf goby</name>
    <name type="synonym">Pomatoschistus caucasicus</name>
    <dbReference type="NCBI Taxonomy" id="637954"/>
    <lineage>
        <taxon>Eukaryota</taxon>
        <taxon>Metazoa</taxon>
        <taxon>Chordata</taxon>
        <taxon>Craniata</taxon>
        <taxon>Vertebrata</taxon>
        <taxon>Euteleostomi</taxon>
        <taxon>Actinopterygii</taxon>
        <taxon>Neopterygii</taxon>
        <taxon>Teleostei</taxon>
        <taxon>Neoteleostei</taxon>
        <taxon>Acanthomorphata</taxon>
        <taxon>Gobiaria</taxon>
        <taxon>Gobiiformes</taxon>
        <taxon>Gobioidei</taxon>
        <taxon>Gobiidae</taxon>
        <taxon>Gobiinae</taxon>
        <taxon>Knipowitschia</taxon>
    </lineage>
</organism>
<evidence type="ECO:0000256" key="47">
    <source>
        <dbReference type="SAM" id="MobiDB-lite"/>
    </source>
</evidence>
<evidence type="ECO:0000313" key="50">
    <source>
        <dbReference type="Proteomes" id="UP001497482"/>
    </source>
</evidence>
<evidence type="ECO:0000256" key="38">
    <source>
        <dbReference type="ARBA" id="ARBA00048613"/>
    </source>
</evidence>
<evidence type="ECO:0000256" key="30">
    <source>
        <dbReference type="ARBA" id="ARBA00048015"/>
    </source>
</evidence>
<keyword evidence="12 48" id="KW-1133">Transmembrane helix</keyword>
<evidence type="ECO:0000256" key="26">
    <source>
        <dbReference type="ARBA" id="ARBA00047363"/>
    </source>
</evidence>
<keyword evidence="11" id="KW-0378">Hydrolase</keyword>
<dbReference type="PROSITE" id="PS01098">
    <property type="entry name" value="LIPASE_GDSL_SER"/>
    <property type="match status" value="1"/>
</dbReference>
<comment type="catalytic activity">
    <reaction evidence="28">
        <text>1-hexadecanoyl-2-(9Z)-octadecenoyl-3-octadecanoyl-sn-glycerol + H2O = 1-hexadecanoyl-2-(9Z-octadecenoyl)-sn-glycerol + octadecanoate + H(+)</text>
        <dbReference type="Rhea" id="RHEA:41111"/>
        <dbReference type="ChEBI" id="CHEBI:15377"/>
        <dbReference type="ChEBI" id="CHEBI:15378"/>
        <dbReference type="ChEBI" id="CHEBI:25629"/>
        <dbReference type="ChEBI" id="CHEBI:75466"/>
        <dbReference type="ChEBI" id="CHEBI:77623"/>
    </reaction>
    <physiologicalReaction direction="left-to-right" evidence="28">
        <dbReference type="Rhea" id="RHEA:41112"/>
    </physiologicalReaction>
</comment>
<keyword evidence="9" id="KW-0732">Signal</keyword>
<evidence type="ECO:0000256" key="9">
    <source>
        <dbReference type="ARBA" id="ARBA00022729"/>
    </source>
</evidence>
<evidence type="ECO:0000256" key="42">
    <source>
        <dbReference type="ARBA" id="ARBA00048872"/>
    </source>
</evidence>
<feature type="region of interest" description="Disordered" evidence="47">
    <location>
        <begin position="1000"/>
        <end position="1027"/>
    </location>
</feature>
<evidence type="ECO:0000256" key="18">
    <source>
        <dbReference type="ARBA" id="ARBA00023408"/>
    </source>
</evidence>
<comment type="catalytic activity">
    <reaction evidence="46">
        <text>2-(9Z-octadecenoyl)-glycerol + H2O = glycerol + (9Z)-octadecenoate + H(+)</text>
        <dbReference type="Rhea" id="RHEA:38491"/>
        <dbReference type="ChEBI" id="CHEBI:15377"/>
        <dbReference type="ChEBI" id="CHEBI:15378"/>
        <dbReference type="ChEBI" id="CHEBI:17754"/>
        <dbReference type="ChEBI" id="CHEBI:30823"/>
        <dbReference type="ChEBI" id="CHEBI:73990"/>
    </reaction>
    <physiologicalReaction direction="left-to-right" evidence="46">
        <dbReference type="Rhea" id="RHEA:38492"/>
    </physiologicalReaction>
</comment>
<evidence type="ECO:0000256" key="40">
    <source>
        <dbReference type="ARBA" id="ARBA00048699"/>
    </source>
</evidence>
<dbReference type="SUPFAM" id="SSF52266">
    <property type="entry name" value="SGNH hydrolase"/>
    <property type="match status" value="2"/>
</dbReference>
<dbReference type="CDD" id="cd01824">
    <property type="entry name" value="Phospholipase_B_like"/>
    <property type="match status" value="2"/>
</dbReference>
<dbReference type="GO" id="GO:0006644">
    <property type="term" value="P:phospholipid metabolic process"/>
    <property type="evidence" value="ECO:0007669"/>
    <property type="project" value="TreeGrafter"/>
</dbReference>
<keyword evidence="16" id="KW-1208">Phospholipid metabolism</keyword>
<comment type="similarity">
    <text evidence="2">Belongs to the 'GDSL' lipolytic enzyme family. Phospholipase B1 subfamily.</text>
</comment>
<evidence type="ECO:0000256" key="24">
    <source>
        <dbReference type="ARBA" id="ARBA00045916"/>
    </source>
</evidence>
<feature type="transmembrane region" description="Helical" evidence="48">
    <location>
        <begin position="1038"/>
        <end position="1060"/>
    </location>
</feature>
<comment type="catalytic activity">
    <reaction evidence="31">
        <text>a 1-O-alkyl-2-acyl-sn-glycero-3-phosphocholine + H2O = a 1-O-alkyl-sn-glycero-3-phosphocholine + a fatty acid + H(+)</text>
        <dbReference type="Rhea" id="RHEA:36231"/>
        <dbReference type="ChEBI" id="CHEBI:15377"/>
        <dbReference type="ChEBI" id="CHEBI:15378"/>
        <dbReference type="ChEBI" id="CHEBI:28868"/>
        <dbReference type="ChEBI" id="CHEBI:30909"/>
        <dbReference type="ChEBI" id="CHEBI:36702"/>
        <dbReference type="EC" id="3.1.1.4"/>
    </reaction>
    <physiologicalReaction direction="left-to-right" evidence="31">
        <dbReference type="Rhea" id="RHEA:36232"/>
    </physiologicalReaction>
</comment>
<evidence type="ECO:0000256" key="33">
    <source>
        <dbReference type="ARBA" id="ARBA00048227"/>
    </source>
</evidence>
<dbReference type="GO" id="GO:0050253">
    <property type="term" value="F:retinyl-palmitate esterase activity"/>
    <property type="evidence" value="ECO:0007669"/>
    <property type="project" value="TreeGrafter"/>
</dbReference>
<evidence type="ECO:0000256" key="31">
    <source>
        <dbReference type="ARBA" id="ARBA00048049"/>
    </source>
</evidence>
<comment type="catalytic activity">
    <reaction evidence="42">
        <text>1-O-hexadecyl-2-(9Z)-octadecenoyl-sn-glycero-3-phosphocholine + H2O = 1-O-hexadecyl-sn-glycero-3-phosphocholine + (9Z)-octadecenoate + H(+)</text>
        <dbReference type="Rhea" id="RHEA:40915"/>
        <dbReference type="ChEBI" id="CHEBI:15377"/>
        <dbReference type="ChEBI" id="CHEBI:15378"/>
        <dbReference type="ChEBI" id="CHEBI:30823"/>
        <dbReference type="ChEBI" id="CHEBI:34112"/>
        <dbReference type="ChEBI" id="CHEBI:64496"/>
    </reaction>
    <physiologicalReaction direction="left-to-right" evidence="42">
        <dbReference type="Rhea" id="RHEA:40916"/>
    </physiologicalReaction>
</comment>
<dbReference type="Pfam" id="PF00657">
    <property type="entry name" value="Lipase_GDSL"/>
    <property type="match status" value="2"/>
</dbReference>
<accession>A0AAV2JEG2</accession>
<dbReference type="GO" id="GO:0004622">
    <property type="term" value="F:phosphatidylcholine lysophospholipase activity"/>
    <property type="evidence" value="ECO:0007669"/>
    <property type="project" value="UniProtKB-EC"/>
</dbReference>
<dbReference type="Gene3D" id="3.40.50.1110">
    <property type="entry name" value="SGNH hydrolase"/>
    <property type="match status" value="2"/>
</dbReference>
<keyword evidence="8 48" id="KW-0812">Transmembrane</keyword>
<evidence type="ECO:0000256" key="19">
    <source>
        <dbReference type="ARBA" id="ARBA00023422"/>
    </source>
</evidence>
<evidence type="ECO:0000256" key="28">
    <source>
        <dbReference type="ARBA" id="ARBA00047459"/>
    </source>
</evidence>
<evidence type="ECO:0000256" key="43">
    <source>
        <dbReference type="ARBA" id="ARBA00048939"/>
    </source>
</evidence>
<feature type="region of interest" description="Disordered" evidence="47">
    <location>
        <begin position="1"/>
        <end position="22"/>
    </location>
</feature>
<evidence type="ECO:0000256" key="10">
    <source>
        <dbReference type="ARBA" id="ARBA00022737"/>
    </source>
</evidence>
<evidence type="ECO:0000256" key="1">
    <source>
        <dbReference type="ARBA" id="ARBA00004247"/>
    </source>
</evidence>